<dbReference type="PROSITE" id="PS51352">
    <property type="entry name" value="THIOREDOXIN_2"/>
    <property type="match status" value="1"/>
</dbReference>
<reference evidence="9" key="2">
    <citation type="submission" date="2021-01" db="EMBL/GenBank/DDBJ databases">
        <authorList>
            <person name="Kang M."/>
        </authorList>
    </citation>
    <scope>NUCLEOTIDE SEQUENCE</scope>
    <source>
        <strain evidence="9">KACC 17527</strain>
    </source>
</reference>
<feature type="compositionally biased region" description="Basic and acidic residues" evidence="7">
    <location>
        <begin position="111"/>
        <end position="126"/>
    </location>
</feature>
<dbReference type="InterPro" id="IPR017937">
    <property type="entry name" value="Thioredoxin_CS"/>
</dbReference>
<reference evidence="9" key="1">
    <citation type="journal article" date="2012" name="J. Microbiol. Biotechnol.">
        <title>Ramlibacter ginsenosidimutans sp. nov., with ginsenoside-converting activity.</title>
        <authorList>
            <person name="Wang L."/>
            <person name="An D.S."/>
            <person name="Kim S.G."/>
            <person name="Jin F.X."/>
            <person name="Kim S.C."/>
            <person name="Lee S.T."/>
            <person name="Im W.T."/>
        </authorList>
    </citation>
    <scope>NUCLEOTIDE SEQUENCE</scope>
    <source>
        <strain evidence="9">KACC 17527</strain>
    </source>
</reference>
<keyword evidence="10" id="KW-1185">Reference proteome</keyword>
<comment type="similarity">
    <text evidence="1">Belongs to the thioredoxin family.</text>
</comment>
<evidence type="ECO:0000256" key="1">
    <source>
        <dbReference type="ARBA" id="ARBA00008987"/>
    </source>
</evidence>
<accession>A0A934TWC2</accession>
<keyword evidence="3" id="KW-0249">Electron transport</keyword>
<feature type="domain" description="Thioredoxin" evidence="8">
    <location>
        <begin position="1"/>
        <end position="106"/>
    </location>
</feature>
<dbReference type="GO" id="GO:0005829">
    <property type="term" value="C:cytosol"/>
    <property type="evidence" value="ECO:0007669"/>
    <property type="project" value="TreeGrafter"/>
</dbReference>
<dbReference type="PANTHER" id="PTHR45663:SF11">
    <property type="entry name" value="GEO12009P1"/>
    <property type="match status" value="1"/>
</dbReference>
<keyword evidence="4" id="KW-1015">Disulfide bond</keyword>
<evidence type="ECO:0000259" key="8">
    <source>
        <dbReference type="PROSITE" id="PS51352"/>
    </source>
</evidence>
<dbReference type="PROSITE" id="PS00194">
    <property type="entry name" value="THIOREDOXIN_1"/>
    <property type="match status" value="1"/>
</dbReference>
<dbReference type="Pfam" id="PF00085">
    <property type="entry name" value="Thioredoxin"/>
    <property type="match status" value="1"/>
</dbReference>
<dbReference type="PRINTS" id="PR00421">
    <property type="entry name" value="THIOREDOXIN"/>
</dbReference>
<keyword evidence="2" id="KW-0813">Transport</keyword>
<organism evidence="9 10">
    <name type="scientific">Ramlibacter ginsenosidimutans</name>
    <dbReference type="NCBI Taxonomy" id="502333"/>
    <lineage>
        <taxon>Bacteria</taxon>
        <taxon>Pseudomonadati</taxon>
        <taxon>Pseudomonadota</taxon>
        <taxon>Betaproteobacteria</taxon>
        <taxon>Burkholderiales</taxon>
        <taxon>Comamonadaceae</taxon>
        <taxon>Ramlibacter</taxon>
    </lineage>
</organism>
<gene>
    <name evidence="9" type="primary">trxA</name>
    <name evidence="9" type="ORF">JJB11_17650</name>
</gene>
<protein>
    <recommendedName>
        <fullName evidence="6">Thioredoxin</fullName>
    </recommendedName>
</protein>
<dbReference type="GO" id="GO:0045454">
    <property type="term" value="P:cell redox homeostasis"/>
    <property type="evidence" value="ECO:0007669"/>
    <property type="project" value="TreeGrafter"/>
</dbReference>
<dbReference type="InterPro" id="IPR005746">
    <property type="entry name" value="Thioredoxin"/>
</dbReference>
<dbReference type="SUPFAM" id="SSF52833">
    <property type="entry name" value="Thioredoxin-like"/>
    <property type="match status" value="1"/>
</dbReference>
<dbReference type="PANTHER" id="PTHR45663">
    <property type="entry name" value="GEO12009P1"/>
    <property type="match status" value="1"/>
</dbReference>
<proteinExistence type="inferred from homology"/>
<evidence type="ECO:0000256" key="2">
    <source>
        <dbReference type="ARBA" id="ARBA00022448"/>
    </source>
</evidence>
<dbReference type="GO" id="GO:0015035">
    <property type="term" value="F:protein-disulfide reductase activity"/>
    <property type="evidence" value="ECO:0007669"/>
    <property type="project" value="UniProtKB-UniRule"/>
</dbReference>
<evidence type="ECO:0000256" key="4">
    <source>
        <dbReference type="ARBA" id="ARBA00023157"/>
    </source>
</evidence>
<dbReference type="InterPro" id="IPR036249">
    <property type="entry name" value="Thioredoxin-like_sf"/>
</dbReference>
<evidence type="ECO:0000256" key="3">
    <source>
        <dbReference type="ARBA" id="ARBA00022982"/>
    </source>
</evidence>
<dbReference type="CDD" id="cd02947">
    <property type="entry name" value="TRX_family"/>
    <property type="match status" value="1"/>
</dbReference>
<dbReference type="Gene3D" id="3.40.30.10">
    <property type="entry name" value="Glutaredoxin"/>
    <property type="match status" value="1"/>
</dbReference>
<feature type="region of interest" description="Disordered" evidence="7">
    <location>
        <begin position="101"/>
        <end position="126"/>
    </location>
</feature>
<evidence type="ECO:0000313" key="9">
    <source>
        <dbReference type="EMBL" id="MBK6007927.1"/>
    </source>
</evidence>
<name>A0A934TWC2_9BURK</name>
<dbReference type="AlphaFoldDB" id="A0A934TWC2"/>
<dbReference type="EMBL" id="JAEPWM010000008">
    <property type="protein sequence ID" value="MBK6007927.1"/>
    <property type="molecule type" value="Genomic_DNA"/>
</dbReference>
<dbReference type="Proteomes" id="UP000630528">
    <property type="component" value="Unassembled WGS sequence"/>
</dbReference>
<evidence type="ECO:0000256" key="7">
    <source>
        <dbReference type="SAM" id="MobiDB-lite"/>
    </source>
</evidence>
<dbReference type="NCBIfam" id="TIGR01068">
    <property type="entry name" value="thioredoxin"/>
    <property type="match status" value="1"/>
</dbReference>
<dbReference type="RefSeq" id="WP_201174379.1">
    <property type="nucleotide sequence ID" value="NZ_JAEPWM010000008.1"/>
</dbReference>
<evidence type="ECO:0000313" key="10">
    <source>
        <dbReference type="Proteomes" id="UP000630528"/>
    </source>
</evidence>
<sequence length="126" mass="13503">MPAVNNVGPRDFDAAVAGPKPVLVDFSASWCGPCRAMAPALEKFAASRDDLGVVKVDIDEAPDIAGRYSVRSVPTLMLFVEGKPEAAQAGMMSEGQLARFVDQHLPAGGRKPVEQDPDRPQVDLDW</sequence>
<comment type="caution">
    <text evidence="9">The sequence shown here is derived from an EMBL/GenBank/DDBJ whole genome shotgun (WGS) entry which is preliminary data.</text>
</comment>
<dbReference type="InterPro" id="IPR013766">
    <property type="entry name" value="Thioredoxin_domain"/>
</dbReference>
<evidence type="ECO:0000256" key="6">
    <source>
        <dbReference type="NCBIfam" id="TIGR01068"/>
    </source>
</evidence>
<keyword evidence="5" id="KW-0676">Redox-active center</keyword>
<evidence type="ECO:0000256" key="5">
    <source>
        <dbReference type="ARBA" id="ARBA00023284"/>
    </source>
</evidence>